<dbReference type="EMBL" id="LNCD01000139">
    <property type="protein sequence ID" value="KWV41628.1"/>
    <property type="molecule type" value="Genomic_DNA"/>
</dbReference>
<evidence type="ECO:0000313" key="1">
    <source>
        <dbReference type="EMBL" id="KWV41628.1"/>
    </source>
</evidence>
<reference evidence="1 2" key="1">
    <citation type="submission" date="2015-11" db="EMBL/GenBank/DDBJ databases">
        <title>Draft Genome Sequence of the Strain BR 10423 (Rhizobium sp.) isolated from nodules of Mimosa pudica.</title>
        <authorList>
            <person name="Barauna A.C."/>
            <person name="Zilli J.E."/>
            <person name="Simoes-Araujo J.L."/>
            <person name="Reis V.M."/>
            <person name="James E.K."/>
            <person name="Reis F.B.Jr."/>
            <person name="Rouws L.F."/>
            <person name="Passos S.R."/>
            <person name="Gois S.R."/>
        </authorList>
    </citation>
    <scope>NUCLEOTIDE SEQUENCE [LARGE SCALE GENOMIC DNA]</scope>
    <source>
        <strain evidence="1 2">BR10423</strain>
    </source>
</reference>
<evidence type="ECO:0000313" key="2">
    <source>
        <dbReference type="Proteomes" id="UP000068164"/>
    </source>
</evidence>
<dbReference type="Proteomes" id="UP000068164">
    <property type="component" value="Unassembled WGS sequence"/>
</dbReference>
<gene>
    <name evidence="1" type="ORF">AS026_22925</name>
</gene>
<dbReference type="OrthoDB" id="8381377at2"/>
<name>A0A109J3H0_9HYPH</name>
<protein>
    <submittedName>
        <fullName evidence="1">Uncharacterized protein</fullName>
    </submittedName>
</protein>
<comment type="caution">
    <text evidence="1">The sequence shown here is derived from an EMBL/GenBank/DDBJ whole genome shotgun (WGS) entry which is preliminary data.</text>
</comment>
<keyword evidence="2" id="KW-1185">Reference proteome</keyword>
<sequence>MSNYKEERRFRCQDDRGKTYVVIQQIRISGQNAPSPKTDYMTEEGEIVNRLDEDHFLLLLDGQVLHIPHISDTDH</sequence>
<dbReference type="RefSeq" id="WP_018858778.1">
    <property type="nucleotide sequence ID" value="NZ_JBBNAS010000117.1"/>
</dbReference>
<accession>A0A109J3H0</accession>
<proteinExistence type="predicted"/>
<organism evidence="1 2">
    <name type="scientific">Rhizobium altiplani</name>
    <dbReference type="NCBI Taxonomy" id="1864509"/>
    <lineage>
        <taxon>Bacteria</taxon>
        <taxon>Pseudomonadati</taxon>
        <taxon>Pseudomonadota</taxon>
        <taxon>Alphaproteobacteria</taxon>
        <taxon>Hyphomicrobiales</taxon>
        <taxon>Rhizobiaceae</taxon>
        <taxon>Rhizobium/Agrobacterium group</taxon>
        <taxon>Rhizobium</taxon>
    </lineage>
</organism>
<dbReference type="AlphaFoldDB" id="A0A109J3H0"/>